<keyword evidence="3" id="KW-1185">Reference proteome</keyword>
<evidence type="ECO:0000313" key="3">
    <source>
        <dbReference type="Proteomes" id="UP000765509"/>
    </source>
</evidence>
<evidence type="ECO:0000256" key="1">
    <source>
        <dbReference type="SAM" id="MobiDB-lite"/>
    </source>
</evidence>
<comment type="caution">
    <text evidence="2">The sequence shown here is derived from an EMBL/GenBank/DDBJ whole genome shotgun (WGS) entry which is preliminary data.</text>
</comment>
<feature type="region of interest" description="Disordered" evidence="1">
    <location>
        <begin position="64"/>
        <end position="102"/>
    </location>
</feature>
<reference evidence="2" key="1">
    <citation type="submission" date="2021-03" db="EMBL/GenBank/DDBJ databases">
        <title>Draft genome sequence of rust myrtle Austropuccinia psidii MF-1, a brazilian biotype.</title>
        <authorList>
            <person name="Quecine M.C."/>
            <person name="Pachon D.M.R."/>
            <person name="Bonatelli M.L."/>
            <person name="Correr F.H."/>
            <person name="Franceschini L.M."/>
            <person name="Leite T.F."/>
            <person name="Margarido G.R.A."/>
            <person name="Almeida C.A."/>
            <person name="Ferrarezi J.A."/>
            <person name="Labate C.A."/>
        </authorList>
    </citation>
    <scope>NUCLEOTIDE SEQUENCE</scope>
    <source>
        <strain evidence="2">MF-1</strain>
    </source>
</reference>
<feature type="compositionally biased region" description="Polar residues" evidence="1">
    <location>
        <begin position="1"/>
        <end position="18"/>
    </location>
</feature>
<accession>A0A9Q3GHQ2</accession>
<dbReference type="EMBL" id="AVOT02001414">
    <property type="protein sequence ID" value="MBW0466857.1"/>
    <property type="molecule type" value="Genomic_DNA"/>
</dbReference>
<dbReference type="Proteomes" id="UP000765509">
    <property type="component" value="Unassembled WGS sequence"/>
</dbReference>
<name>A0A9Q3GHQ2_9BASI</name>
<protein>
    <submittedName>
        <fullName evidence="2">Uncharacterized protein</fullName>
    </submittedName>
</protein>
<feature type="compositionally biased region" description="Low complexity" evidence="1">
    <location>
        <begin position="71"/>
        <end position="86"/>
    </location>
</feature>
<feature type="region of interest" description="Disordered" evidence="1">
    <location>
        <begin position="1"/>
        <end position="35"/>
    </location>
</feature>
<proteinExistence type="predicted"/>
<organism evidence="2 3">
    <name type="scientific">Austropuccinia psidii MF-1</name>
    <dbReference type="NCBI Taxonomy" id="1389203"/>
    <lineage>
        <taxon>Eukaryota</taxon>
        <taxon>Fungi</taxon>
        <taxon>Dikarya</taxon>
        <taxon>Basidiomycota</taxon>
        <taxon>Pucciniomycotina</taxon>
        <taxon>Pucciniomycetes</taxon>
        <taxon>Pucciniales</taxon>
        <taxon>Sphaerophragmiaceae</taxon>
        <taxon>Austropuccinia</taxon>
    </lineage>
</organism>
<sequence length="156" mass="17716">MGTSSNSLDRNNELFSSSDEVHWPRKNRGPFEGLDIHVLQRTSPTDKSFVEKARYFFRGLEQNIGATEGKQPSGSSSSLQKQESASTCAKQGQESAKEKAKGKGKILFLIWNPYPQNYRIPNKEKKAIDNVLNMARTLMEFKNKAEERMNQSFPNK</sequence>
<evidence type="ECO:0000313" key="2">
    <source>
        <dbReference type="EMBL" id="MBW0466857.1"/>
    </source>
</evidence>
<gene>
    <name evidence="2" type="ORF">O181_006572</name>
</gene>
<dbReference type="AlphaFoldDB" id="A0A9Q3GHQ2"/>